<dbReference type="RefSeq" id="WP_376753865.1">
    <property type="nucleotide sequence ID" value="NZ_CP124550.1"/>
</dbReference>
<evidence type="ECO:0000313" key="1">
    <source>
        <dbReference type="EMBL" id="WIO46335.1"/>
    </source>
</evidence>
<dbReference type="EMBL" id="CP124550">
    <property type="protein sequence ID" value="WIO46335.1"/>
    <property type="molecule type" value="Genomic_DNA"/>
</dbReference>
<proteinExistence type="predicted"/>
<accession>A0ABY8WVL7</accession>
<reference evidence="1 2" key="1">
    <citation type="journal article" date="2023" name="Cell">
        <title>Genetic manipulation of Patescibacteria provides mechanistic insights into microbial dark matter and the epibiotic lifestyle.</title>
        <authorList>
            <person name="Wang Y."/>
            <person name="Gallagher L.A."/>
            <person name="Andrade P.A."/>
            <person name="Liu A."/>
            <person name="Humphreys I.R."/>
            <person name="Turkarslan S."/>
            <person name="Cutler K.J."/>
            <person name="Arrieta-Ortiz M.L."/>
            <person name="Li Y."/>
            <person name="Radey M.C."/>
            <person name="McLean J.S."/>
            <person name="Cong Q."/>
            <person name="Baker D."/>
            <person name="Baliga N.S."/>
            <person name="Peterson S.B."/>
            <person name="Mougous J.D."/>
        </authorList>
    </citation>
    <scope>NUCLEOTIDE SEQUENCE [LARGE SCALE GENOMIC DNA]</scope>
    <source>
        <strain evidence="1 2">ML1</strain>
    </source>
</reference>
<name>A0ABY8WVL7_9BACT</name>
<organism evidence="1 2">
    <name type="scientific">Candidatus Southlakia epibionticum</name>
    <dbReference type="NCBI Taxonomy" id="3043284"/>
    <lineage>
        <taxon>Bacteria</taxon>
        <taxon>Candidatus Saccharimonadota</taxon>
        <taxon>Candidatus Saccharimonadia</taxon>
        <taxon>Candidatus Saccharimonadales</taxon>
        <taxon>Candidatus Saccharimonadaceae</taxon>
        <taxon>Candidatus Southlakia</taxon>
    </lineage>
</organism>
<sequence length="46" mass="5193">MKIIAGKLANNFTNNDATWNRSRSLAELRAFVAAHDEALEVEDFEL</sequence>
<evidence type="ECO:0000313" key="2">
    <source>
        <dbReference type="Proteomes" id="UP001177295"/>
    </source>
</evidence>
<keyword evidence="2" id="KW-1185">Reference proteome</keyword>
<gene>
    <name evidence="1" type="ORF">SEML1_0735</name>
</gene>
<dbReference type="Proteomes" id="UP001177295">
    <property type="component" value="Chromosome"/>
</dbReference>
<protein>
    <submittedName>
        <fullName evidence="1">Uncharacterized protein</fullName>
    </submittedName>
</protein>